<dbReference type="EMBL" id="CAMGYJ010000010">
    <property type="protein sequence ID" value="CAI0548220.1"/>
    <property type="molecule type" value="Genomic_DNA"/>
</dbReference>
<evidence type="ECO:0008006" key="3">
    <source>
        <dbReference type="Google" id="ProtNLM"/>
    </source>
</evidence>
<dbReference type="Proteomes" id="UP001154282">
    <property type="component" value="Unassembled WGS sequence"/>
</dbReference>
<accession>A0AAV0QSR4</accession>
<reference evidence="1" key="1">
    <citation type="submission" date="2022-08" db="EMBL/GenBank/DDBJ databases">
        <authorList>
            <person name="Gutierrez-Valencia J."/>
        </authorList>
    </citation>
    <scope>NUCLEOTIDE SEQUENCE</scope>
</reference>
<sequence length="43" mass="5138">MLAGDGLEPIIHYLIDVSARRLYPRVINIYQICSYLTEHYWIK</sequence>
<proteinExistence type="predicted"/>
<comment type="caution">
    <text evidence="1">The sequence shown here is derived from an EMBL/GenBank/DDBJ whole genome shotgun (WGS) entry which is preliminary data.</text>
</comment>
<name>A0AAV0QSR4_9ROSI</name>
<evidence type="ECO:0000313" key="2">
    <source>
        <dbReference type="Proteomes" id="UP001154282"/>
    </source>
</evidence>
<evidence type="ECO:0000313" key="1">
    <source>
        <dbReference type="EMBL" id="CAI0548220.1"/>
    </source>
</evidence>
<dbReference type="AlphaFoldDB" id="A0AAV0QSR4"/>
<protein>
    <recommendedName>
        <fullName evidence="3">Maturase K</fullName>
    </recommendedName>
</protein>
<gene>
    <name evidence="1" type="ORF">LITE_LOCUS44696</name>
</gene>
<organism evidence="1 2">
    <name type="scientific">Linum tenue</name>
    <dbReference type="NCBI Taxonomy" id="586396"/>
    <lineage>
        <taxon>Eukaryota</taxon>
        <taxon>Viridiplantae</taxon>
        <taxon>Streptophyta</taxon>
        <taxon>Embryophyta</taxon>
        <taxon>Tracheophyta</taxon>
        <taxon>Spermatophyta</taxon>
        <taxon>Magnoliopsida</taxon>
        <taxon>eudicotyledons</taxon>
        <taxon>Gunneridae</taxon>
        <taxon>Pentapetalae</taxon>
        <taxon>rosids</taxon>
        <taxon>fabids</taxon>
        <taxon>Malpighiales</taxon>
        <taxon>Linaceae</taxon>
        <taxon>Linum</taxon>
    </lineage>
</organism>
<keyword evidence="2" id="KW-1185">Reference proteome</keyword>